<evidence type="ECO:0000313" key="5">
    <source>
        <dbReference type="EMBL" id="CAF0804736.1"/>
    </source>
</evidence>
<feature type="region of interest" description="Disordered" evidence="1">
    <location>
        <begin position="186"/>
        <end position="209"/>
    </location>
</feature>
<keyword evidence="2" id="KW-0812">Transmembrane</keyword>
<gene>
    <name evidence="4" type="ORF">EDS130_LOCUS3682</name>
    <name evidence="5" type="ORF">XAT740_LOCUS3156</name>
</gene>
<organism evidence="5 6">
    <name type="scientific">Adineta ricciae</name>
    <name type="common">Rotifer</name>
    <dbReference type="NCBI Taxonomy" id="249248"/>
    <lineage>
        <taxon>Eukaryota</taxon>
        <taxon>Metazoa</taxon>
        <taxon>Spiralia</taxon>
        <taxon>Gnathifera</taxon>
        <taxon>Rotifera</taxon>
        <taxon>Eurotatoria</taxon>
        <taxon>Bdelloidea</taxon>
        <taxon>Adinetida</taxon>
        <taxon>Adinetidae</taxon>
        <taxon>Adineta</taxon>
    </lineage>
</organism>
<keyword evidence="6" id="KW-1185">Reference proteome</keyword>
<dbReference type="Proteomes" id="UP000663828">
    <property type="component" value="Unassembled WGS sequence"/>
</dbReference>
<name>A0A813SSD6_ADIRI</name>
<protein>
    <submittedName>
        <fullName evidence="5">Uncharacterized protein</fullName>
    </submittedName>
</protein>
<accession>A0A813SSD6</accession>
<dbReference type="EMBL" id="CAJNOR010000118">
    <property type="protein sequence ID" value="CAF0804736.1"/>
    <property type="molecule type" value="Genomic_DNA"/>
</dbReference>
<evidence type="ECO:0000313" key="4">
    <source>
        <dbReference type="EMBL" id="CAF0777939.1"/>
    </source>
</evidence>
<comment type="caution">
    <text evidence="5">The sequence shown here is derived from an EMBL/GenBank/DDBJ whole genome shotgun (WGS) entry which is preliminary data.</text>
</comment>
<sequence>MFFLIYFFYFTLTYGHKCSLKTPSKSNDVYLCRQKLNISSIRVWLHLKVNQSEQFQFSYYIFTLRTLDLMDDHALHLEERFEKQIGQYSELNRTQNENNTIDLHNLSPGRYEICVNLLYDKSQHFYYRSPNSCLHIPWDVPEEEFEAPHSLIKISFMIGIIMLLVASAFAIHTGHRYVKSISKKPTVDDAEYNQEEEDDDDDEDQKRSERAKFLVRENFEPKVNPFELLVRRRIQQRYNHYSPDPNDR</sequence>
<evidence type="ECO:0000256" key="3">
    <source>
        <dbReference type="SAM" id="SignalP"/>
    </source>
</evidence>
<feature type="signal peptide" evidence="3">
    <location>
        <begin position="1"/>
        <end position="15"/>
    </location>
</feature>
<feature type="compositionally biased region" description="Acidic residues" evidence="1">
    <location>
        <begin position="188"/>
        <end position="203"/>
    </location>
</feature>
<dbReference type="Proteomes" id="UP000663852">
    <property type="component" value="Unassembled WGS sequence"/>
</dbReference>
<keyword evidence="2" id="KW-1133">Transmembrane helix</keyword>
<reference evidence="5" key="1">
    <citation type="submission" date="2021-02" db="EMBL/GenBank/DDBJ databases">
        <authorList>
            <person name="Nowell W R."/>
        </authorList>
    </citation>
    <scope>NUCLEOTIDE SEQUENCE</scope>
</reference>
<feature type="transmembrane region" description="Helical" evidence="2">
    <location>
        <begin position="154"/>
        <end position="174"/>
    </location>
</feature>
<feature type="chain" id="PRO_5035597539" evidence="3">
    <location>
        <begin position="16"/>
        <end position="248"/>
    </location>
</feature>
<dbReference type="OrthoDB" id="9999701at2759"/>
<evidence type="ECO:0000313" key="6">
    <source>
        <dbReference type="Proteomes" id="UP000663828"/>
    </source>
</evidence>
<dbReference type="EMBL" id="CAJNOJ010000009">
    <property type="protein sequence ID" value="CAF0777939.1"/>
    <property type="molecule type" value="Genomic_DNA"/>
</dbReference>
<proteinExistence type="predicted"/>
<evidence type="ECO:0000256" key="2">
    <source>
        <dbReference type="SAM" id="Phobius"/>
    </source>
</evidence>
<evidence type="ECO:0000256" key="1">
    <source>
        <dbReference type="SAM" id="MobiDB-lite"/>
    </source>
</evidence>
<keyword evidence="3" id="KW-0732">Signal</keyword>
<keyword evidence="2" id="KW-0472">Membrane</keyword>
<dbReference type="AlphaFoldDB" id="A0A813SSD6"/>